<organism evidence="2 3">
    <name type="scientific">Solea senegalensis</name>
    <name type="common">Senegalese sole</name>
    <dbReference type="NCBI Taxonomy" id="28829"/>
    <lineage>
        <taxon>Eukaryota</taxon>
        <taxon>Metazoa</taxon>
        <taxon>Chordata</taxon>
        <taxon>Craniata</taxon>
        <taxon>Vertebrata</taxon>
        <taxon>Euteleostomi</taxon>
        <taxon>Actinopterygii</taxon>
        <taxon>Neopterygii</taxon>
        <taxon>Teleostei</taxon>
        <taxon>Neoteleostei</taxon>
        <taxon>Acanthomorphata</taxon>
        <taxon>Carangaria</taxon>
        <taxon>Pleuronectiformes</taxon>
        <taxon>Pleuronectoidei</taxon>
        <taxon>Soleidae</taxon>
        <taxon>Solea</taxon>
    </lineage>
</organism>
<reference evidence="2 3" key="1">
    <citation type="journal article" date="2021" name="Sci. Rep.">
        <title>Chromosome anchoring in Senegalese sole (Solea senegalensis) reveals sex-associated markers and genome rearrangements in flatfish.</title>
        <authorList>
            <person name="Guerrero-Cozar I."/>
            <person name="Gomez-Garrido J."/>
            <person name="Berbel C."/>
            <person name="Martinez-Blanch J.F."/>
            <person name="Alioto T."/>
            <person name="Claros M.G."/>
            <person name="Gagnaire P.A."/>
            <person name="Manchado M."/>
        </authorList>
    </citation>
    <scope>NUCLEOTIDE SEQUENCE [LARGE SCALE GENOMIC DNA]</scope>
    <source>
        <strain evidence="2">Sse05_10M</strain>
    </source>
</reference>
<evidence type="ECO:0000313" key="3">
    <source>
        <dbReference type="Proteomes" id="UP000693946"/>
    </source>
</evidence>
<proteinExistence type="predicted"/>
<sequence length="101" mass="11276">MVSTRGTFSLLLCVACVTLGFKLPELPSPDVNISDFLLGDKKSIFPITNLSIFFDVLKSVTDKDPRFPMADLDEMMCNCTFLLEKIHLMKNSSVNKLKTVS</sequence>
<dbReference type="EMBL" id="JAGKHQ010000021">
    <property type="protein sequence ID" value="KAG7475983.1"/>
    <property type="molecule type" value="Genomic_DNA"/>
</dbReference>
<evidence type="ECO:0000313" key="2">
    <source>
        <dbReference type="EMBL" id="KAG7475983.1"/>
    </source>
</evidence>
<keyword evidence="1" id="KW-0732">Signal</keyword>
<feature type="chain" id="PRO_5043641639" evidence="1">
    <location>
        <begin position="21"/>
        <end position="101"/>
    </location>
</feature>
<accession>A0AAV6PVV2</accession>
<comment type="caution">
    <text evidence="2">The sequence shown here is derived from an EMBL/GenBank/DDBJ whole genome shotgun (WGS) entry which is preliminary data.</text>
</comment>
<evidence type="ECO:0000256" key="1">
    <source>
        <dbReference type="SAM" id="SignalP"/>
    </source>
</evidence>
<feature type="signal peptide" evidence="1">
    <location>
        <begin position="1"/>
        <end position="20"/>
    </location>
</feature>
<keyword evidence="3" id="KW-1185">Reference proteome</keyword>
<name>A0AAV6PVV2_SOLSE</name>
<gene>
    <name evidence="2" type="ORF">JOB18_042028</name>
</gene>
<protein>
    <submittedName>
        <fullName evidence="2">Uncharacterized protein</fullName>
    </submittedName>
</protein>
<dbReference type="AlphaFoldDB" id="A0AAV6PVV2"/>
<dbReference type="Proteomes" id="UP000693946">
    <property type="component" value="Linkage Group LG9"/>
</dbReference>